<dbReference type="Pfam" id="PF10590">
    <property type="entry name" value="PNP_phzG_C"/>
    <property type="match status" value="1"/>
</dbReference>
<keyword evidence="9" id="KW-1185">Reference proteome</keyword>
<keyword evidence="2" id="KW-0285">Flavoprotein</keyword>
<evidence type="ECO:0000259" key="7">
    <source>
        <dbReference type="Pfam" id="PF10590"/>
    </source>
</evidence>
<dbReference type="InterPro" id="IPR019576">
    <property type="entry name" value="Pyridoxamine_oxidase_dimer_C"/>
</dbReference>
<evidence type="ECO:0000313" key="8">
    <source>
        <dbReference type="EMBL" id="PWU69859.1"/>
    </source>
</evidence>
<dbReference type="GO" id="GO:0004733">
    <property type="term" value="F:pyridoxamine phosphate oxidase activity"/>
    <property type="evidence" value="ECO:0007669"/>
    <property type="project" value="InterPro"/>
</dbReference>
<feature type="binding site" evidence="5">
    <location>
        <position position="88"/>
    </location>
    <ligand>
        <name>FMN</name>
        <dbReference type="ChEBI" id="CHEBI:58210"/>
    </ligand>
</feature>
<feature type="binding site" evidence="5">
    <location>
        <position position="201"/>
    </location>
    <ligand>
        <name>FMN</name>
        <dbReference type="ChEBI" id="CHEBI:58210"/>
    </ligand>
</feature>
<name>A0A317L7U8_9BACI</name>
<dbReference type="AlphaFoldDB" id="A0A317L7U8"/>
<comment type="cofactor">
    <cofactor evidence="5">
        <name>FMN</name>
        <dbReference type="ChEBI" id="CHEBI:58210"/>
    </cofactor>
    <text evidence="5">Binds 1 FMN per subunit.</text>
</comment>
<dbReference type="SUPFAM" id="SSF50475">
    <property type="entry name" value="FMN-binding split barrel"/>
    <property type="match status" value="1"/>
</dbReference>
<evidence type="ECO:0000256" key="2">
    <source>
        <dbReference type="ARBA" id="ARBA00022630"/>
    </source>
</evidence>
<sequence length="218" mass="25172">MKKITKDLLKDLKSLVGPFPKFYPKNLPEYPSDLFIEWLNIAIEEGVHEPHAMTLSTVNEKGAPDARVLILKDVSRNRWYFATSATSRKGEQLKRNPNVALTFYWSEIGRQVRIRGVTSEMSADASAKDFLERSDEARAVALIEYQSKELIKRQTLDDALSKIKKLVKGAPDTVSANWKLYSVAADEVEFWQADSERKHVRVQYQRNDEHWGHRLLWP</sequence>
<feature type="binding site" evidence="5">
    <location>
        <position position="111"/>
    </location>
    <ligand>
        <name>FMN</name>
        <dbReference type="ChEBI" id="CHEBI:58210"/>
    </ligand>
</feature>
<dbReference type="PIRSF" id="PIRSF000190">
    <property type="entry name" value="Pyd_amn-ph_oxd"/>
    <property type="match status" value="1"/>
</dbReference>
<evidence type="ECO:0000256" key="3">
    <source>
        <dbReference type="ARBA" id="ARBA00022643"/>
    </source>
</evidence>
<reference evidence="8 9" key="1">
    <citation type="submission" date="2018-05" db="EMBL/GenBank/DDBJ databases">
        <title>Genomic analysis of Gracilibacillus dipsosauri DD1 reveals novel features of a salt-tolerant amylase.</title>
        <authorList>
            <person name="Deutch C.E."/>
            <person name="Yang S."/>
        </authorList>
    </citation>
    <scope>NUCLEOTIDE SEQUENCE [LARGE SCALE GENOMIC DNA]</scope>
    <source>
        <strain evidence="8 9">DD1</strain>
    </source>
</reference>
<organism evidence="8 9">
    <name type="scientific">Gracilibacillus dipsosauri</name>
    <dbReference type="NCBI Taxonomy" id="178340"/>
    <lineage>
        <taxon>Bacteria</taxon>
        <taxon>Bacillati</taxon>
        <taxon>Bacillota</taxon>
        <taxon>Bacilli</taxon>
        <taxon>Bacillales</taxon>
        <taxon>Bacillaceae</taxon>
        <taxon>Gracilibacillus</taxon>
    </lineage>
</organism>
<evidence type="ECO:0000256" key="1">
    <source>
        <dbReference type="ARBA" id="ARBA00007301"/>
    </source>
</evidence>
<dbReference type="GO" id="GO:0010181">
    <property type="term" value="F:FMN binding"/>
    <property type="evidence" value="ECO:0007669"/>
    <property type="project" value="InterPro"/>
</dbReference>
<feature type="binding site" evidence="5">
    <location>
        <position position="89"/>
    </location>
    <ligand>
        <name>FMN</name>
        <dbReference type="ChEBI" id="CHEBI:58210"/>
    </ligand>
</feature>
<evidence type="ECO:0000313" key="9">
    <source>
        <dbReference type="Proteomes" id="UP000245624"/>
    </source>
</evidence>
<dbReference type="Proteomes" id="UP000245624">
    <property type="component" value="Unassembled WGS sequence"/>
</dbReference>
<keyword evidence="4" id="KW-0560">Oxidoreductase</keyword>
<dbReference type="GO" id="GO:0008615">
    <property type="term" value="P:pyridoxine biosynthetic process"/>
    <property type="evidence" value="ECO:0007669"/>
    <property type="project" value="InterPro"/>
</dbReference>
<comment type="caution">
    <text evidence="8">The sequence shown here is derived from an EMBL/GenBank/DDBJ whole genome shotgun (WGS) entry which is preliminary data.</text>
</comment>
<feature type="binding site" evidence="5">
    <location>
        <begin position="146"/>
        <end position="147"/>
    </location>
    <ligand>
        <name>FMN</name>
        <dbReference type="ChEBI" id="CHEBI:58210"/>
    </ligand>
</feature>
<dbReference type="OrthoDB" id="9780392at2"/>
<evidence type="ECO:0000256" key="5">
    <source>
        <dbReference type="PIRSR" id="PIRSR000190-2"/>
    </source>
</evidence>
<dbReference type="InterPro" id="IPR000659">
    <property type="entry name" value="Pyridox_Oxase"/>
</dbReference>
<evidence type="ECO:0000259" key="6">
    <source>
        <dbReference type="Pfam" id="PF01243"/>
    </source>
</evidence>
<dbReference type="NCBIfam" id="NF004231">
    <property type="entry name" value="PRK05679.1"/>
    <property type="match status" value="1"/>
</dbReference>
<dbReference type="InterPro" id="IPR011576">
    <property type="entry name" value="Pyridox_Oxase_N"/>
</dbReference>
<comment type="similarity">
    <text evidence="1">Belongs to the pyridoxamine 5'-phosphate oxidase family.</text>
</comment>
<accession>A0A317L7U8</accession>
<feature type="binding site" evidence="5">
    <location>
        <position position="191"/>
    </location>
    <ligand>
        <name>FMN</name>
        <dbReference type="ChEBI" id="CHEBI:58210"/>
    </ligand>
</feature>
<feature type="domain" description="Pyridoxine 5'-phosphate oxidase dimerisation C-terminal" evidence="7">
    <location>
        <begin position="178"/>
        <end position="218"/>
    </location>
</feature>
<proteinExistence type="inferred from homology"/>
<dbReference type="Pfam" id="PF01243">
    <property type="entry name" value="PNPOx_N"/>
    <property type="match status" value="1"/>
</dbReference>
<gene>
    <name evidence="8" type="primary">pdxH</name>
    <name evidence="8" type="ORF">DLJ74_02705</name>
</gene>
<dbReference type="PANTHER" id="PTHR10851">
    <property type="entry name" value="PYRIDOXINE-5-PHOSPHATE OXIDASE"/>
    <property type="match status" value="1"/>
</dbReference>
<dbReference type="InterPro" id="IPR012349">
    <property type="entry name" value="Split_barrel_FMN-bd"/>
</dbReference>
<evidence type="ECO:0000256" key="4">
    <source>
        <dbReference type="ARBA" id="ARBA00023002"/>
    </source>
</evidence>
<dbReference type="RefSeq" id="WP_109983253.1">
    <property type="nucleotide sequence ID" value="NZ_QGTD01000004.1"/>
</dbReference>
<dbReference type="PANTHER" id="PTHR10851:SF0">
    <property type="entry name" value="PYRIDOXINE-5'-PHOSPHATE OXIDASE"/>
    <property type="match status" value="1"/>
</dbReference>
<keyword evidence="3 5" id="KW-0288">FMN</keyword>
<dbReference type="Gene3D" id="2.30.110.10">
    <property type="entry name" value="Electron Transport, Fmn-binding Protein, Chain A"/>
    <property type="match status" value="1"/>
</dbReference>
<dbReference type="EMBL" id="QGTD01000004">
    <property type="protein sequence ID" value="PWU69859.1"/>
    <property type="molecule type" value="Genomic_DNA"/>
</dbReference>
<feature type="domain" description="Pyridoxamine 5'-phosphate oxidase N-terminal" evidence="6">
    <location>
        <begin position="42"/>
        <end position="163"/>
    </location>
</feature>
<feature type="binding site" evidence="5">
    <location>
        <begin position="67"/>
        <end position="72"/>
    </location>
    <ligand>
        <name>FMN</name>
        <dbReference type="ChEBI" id="CHEBI:58210"/>
    </ligand>
</feature>
<protein>
    <submittedName>
        <fullName evidence="8">Pyridoxamine 5'-phosphate oxidase</fullName>
    </submittedName>
</protein>